<evidence type="ECO:0000313" key="3">
    <source>
        <dbReference type="Proteomes" id="UP000239757"/>
    </source>
</evidence>
<dbReference type="Pfam" id="PF14111">
    <property type="entry name" value="DUF4283"/>
    <property type="match status" value="1"/>
</dbReference>
<dbReference type="OrthoDB" id="983454at2759"/>
<dbReference type="InterPro" id="IPR025558">
    <property type="entry name" value="DUF4283"/>
</dbReference>
<evidence type="ECO:0000259" key="1">
    <source>
        <dbReference type="Pfam" id="PF14111"/>
    </source>
</evidence>
<dbReference type="PANTHER" id="PTHR31286:SF153">
    <property type="entry name" value="DUF4283 DOMAIN PROTEIN"/>
    <property type="match status" value="1"/>
</dbReference>
<dbReference type="InterPro" id="IPR040256">
    <property type="entry name" value="At4g02000-like"/>
</dbReference>
<dbReference type="PANTHER" id="PTHR31286">
    <property type="entry name" value="GLYCINE-RICH CELL WALL STRUCTURAL PROTEIN 1.8-LIKE"/>
    <property type="match status" value="1"/>
</dbReference>
<dbReference type="Proteomes" id="UP000239757">
    <property type="component" value="Unassembled WGS sequence"/>
</dbReference>
<organism evidence="2 3">
    <name type="scientific">Gossypium barbadense</name>
    <name type="common">Sea Island cotton</name>
    <name type="synonym">Hibiscus barbadensis</name>
    <dbReference type="NCBI Taxonomy" id="3634"/>
    <lineage>
        <taxon>Eukaryota</taxon>
        <taxon>Viridiplantae</taxon>
        <taxon>Streptophyta</taxon>
        <taxon>Embryophyta</taxon>
        <taxon>Tracheophyta</taxon>
        <taxon>Spermatophyta</taxon>
        <taxon>Magnoliopsida</taxon>
        <taxon>eudicotyledons</taxon>
        <taxon>Gunneridae</taxon>
        <taxon>Pentapetalae</taxon>
        <taxon>rosids</taxon>
        <taxon>malvids</taxon>
        <taxon>Malvales</taxon>
        <taxon>Malvaceae</taxon>
        <taxon>Malvoideae</taxon>
        <taxon>Gossypium</taxon>
    </lineage>
</organism>
<accession>A0A2P5WJX5</accession>
<sequence length="124" mass="14595">MRLTLANMWHPIGVVSISKLENERFMFQFYFEVDVDRVMKNGPWNYNFHMLILHQLKEGKNPLSVQLSAVDFWILINDLPHGFMSETVARQLGNFIRVLLEYDTSAVQMEYKGKMQVKVRVDLS</sequence>
<gene>
    <name evidence="2" type="ORF">GOBAR_AA29310</name>
</gene>
<proteinExistence type="predicted"/>
<protein>
    <recommendedName>
        <fullName evidence="1">DUF4283 domain-containing protein</fullName>
    </recommendedName>
</protein>
<evidence type="ECO:0000313" key="2">
    <source>
        <dbReference type="EMBL" id="PPR91375.1"/>
    </source>
</evidence>
<feature type="domain" description="DUF4283" evidence="1">
    <location>
        <begin position="1"/>
        <end position="62"/>
    </location>
</feature>
<dbReference type="EMBL" id="KZ667350">
    <property type="protein sequence ID" value="PPR91375.1"/>
    <property type="molecule type" value="Genomic_DNA"/>
</dbReference>
<name>A0A2P5WJX5_GOSBA</name>
<dbReference type="AlphaFoldDB" id="A0A2P5WJX5"/>
<reference evidence="2 3" key="1">
    <citation type="submission" date="2015-01" db="EMBL/GenBank/DDBJ databases">
        <title>Genome of allotetraploid Gossypium barbadense reveals genomic plasticity and fiber elongation in cotton evolution.</title>
        <authorList>
            <person name="Chen X."/>
            <person name="Liu X."/>
            <person name="Zhao B."/>
            <person name="Zheng H."/>
            <person name="Hu Y."/>
            <person name="Lu G."/>
            <person name="Yang C."/>
            <person name="Chen J."/>
            <person name="Shan C."/>
            <person name="Zhang L."/>
            <person name="Zhou Y."/>
            <person name="Wang L."/>
            <person name="Guo W."/>
            <person name="Bai Y."/>
            <person name="Ruan J."/>
            <person name="Shangguan X."/>
            <person name="Mao Y."/>
            <person name="Jiang J."/>
            <person name="Zhu Y."/>
            <person name="Lei J."/>
            <person name="Kang H."/>
            <person name="Chen S."/>
            <person name="He X."/>
            <person name="Wang R."/>
            <person name="Wang Y."/>
            <person name="Chen J."/>
            <person name="Wang L."/>
            <person name="Yu S."/>
            <person name="Wang B."/>
            <person name="Wei J."/>
            <person name="Song S."/>
            <person name="Lu X."/>
            <person name="Gao Z."/>
            <person name="Gu W."/>
            <person name="Deng X."/>
            <person name="Ma D."/>
            <person name="Wang S."/>
            <person name="Liang W."/>
            <person name="Fang L."/>
            <person name="Cai C."/>
            <person name="Zhu X."/>
            <person name="Zhou B."/>
            <person name="Zhang Y."/>
            <person name="Chen Z."/>
            <person name="Xu S."/>
            <person name="Zhu R."/>
            <person name="Wang S."/>
            <person name="Zhang T."/>
            <person name="Zhao G."/>
        </authorList>
    </citation>
    <scope>NUCLEOTIDE SEQUENCE [LARGE SCALE GENOMIC DNA]</scope>
    <source>
        <strain evidence="3">cv. Xinhai21</strain>
        <tissue evidence="2">Leaf</tissue>
    </source>
</reference>